<keyword evidence="7" id="KW-0012">Acyltransferase</keyword>
<evidence type="ECO:0000256" key="1">
    <source>
        <dbReference type="ARBA" id="ARBA00007274"/>
    </source>
</evidence>
<reference evidence="8" key="1">
    <citation type="submission" date="2016-10" db="EMBL/GenBank/DDBJ databases">
        <authorList>
            <person name="Varghese N."/>
            <person name="Submissions S."/>
        </authorList>
    </citation>
    <scope>NUCLEOTIDE SEQUENCE [LARGE SCALE GENOMIC DNA]</scope>
    <source>
        <strain evidence="8">2SM5</strain>
    </source>
</reference>
<feature type="binding site" evidence="5">
    <location>
        <position position="68"/>
    </location>
    <ligand>
        <name>substrate</name>
    </ligand>
</feature>
<evidence type="ECO:0000256" key="3">
    <source>
        <dbReference type="ARBA" id="ARBA00022737"/>
    </source>
</evidence>
<dbReference type="CDD" id="cd03360">
    <property type="entry name" value="LbH_AT_putative"/>
    <property type="match status" value="1"/>
</dbReference>
<evidence type="ECO:0000256" key="4">
    <source>
        <dbReference type="PIRSR" id="PIRSR620019-1"/>
    </source>
</evidence>
<dbReference type="InterPro" id="IPR018357">
    <property type="entry name" value="Hexapep_transf_CS"/>
</dbReference>
<name>A0A1H1S7J3_9GAMM</name>
<feature type="binding site" evidence="5">
    <location>
        <begin position="10"/>
        <end position="12"/>
    </location>
    <ligand>
        <name>substrate</name>
    </ligand>
</feature>
<dbReference type="InterPro" id="IPR020019">
    <property type="entry name" value="AcTrfase_PglD-like"/>
</dbReference>
<comment type="similarity">
    <text evidence="1">Belongs to the transferase hexapeptide repeat family.</text>
</comment>
<dbReference type="InterPro" id="IPR050179">
    <property type="entry name" value="Trans_hexapeptide_repeat"/>
</dbReference>
<dbReference type="SUPFAM" id="SSF51161">
    <property type="entry name" value="Trimeric LpxA-like enzymes"/>
    <property type="match status" value="1"/>
</dbReference>
<feature type="site" description="Increases basicity of active site His" evidence="4">
    <location>
        <position position="136"/>
    </location>
</feature>
<sequence>MKRLAILGASGHGKVVADCAELCGWESVSFFDDAWPTKQSNGAWPVIGDTSSLLVSLREFDGVLVAIGNNQVRGAKLQALSAQGATLPTLIHPSAVVSRYAVIGAGSVLFAGAVVNVDCQIGSGAIINTGATVDHDCVLGNAVHVSPGVNLAGGVCVGDRSWVGIGSSVRQLVRIGCDVMVGAGSAVVSDISDACVVTGVPARVR</sequence>
<feature type="domain" description="PglD N-terminal" evidence="6">
    <location>
        <begin position="3"/>
        <end position="75"/>
    </location>
</feature>
<dbReference type="InterPro" id="IPR011004">
    <property type="entry name" value="Trimer_LpxA-like_sf"/>
</dbReference>
<dbReference type="GO" id="GO:0016746">
    <property type="term" value="F:acyltransferase activity"/>
    <property type="evidence" value="ECO:0007669"/>
    <property type="project" value="UniProtKB-KW"/>
</dbReference>
<dbReference type="Proteomes" id="UP000243426">
    <property type="component" value="Chromosome I"/>
</dbReference>
<dbReference type="OrthoDB" id="9794407at2"/>
<feature type="binding site" evidence="5">
    <location>
        <position position="165"/>
    </location>
    <ligand>
        <name>acetyl-CoA</name>
        <dbReference type="ChEBI" id="CHEBI:57288"/>
    </ligand>
</feature>
<keyword evidence="3" id="KW-0677">Repeat</keyword>
<feature type="binding site" evidence="5">
    <location>
        <position position="144"/>
    </location>
    <ligand>
        <name>acetyl-CoA</name>
        <dbReference type="ChEBI" id="CHEBI:57288"/>
    </ligand>
</feature>
<dbReference type="NCBIfam" id="TIGR03570">
    <property type="entry name" value="NeuD_NnaD"/>
    <property type="match status" value="1"/>
</dbReference>
<dbReference type="PANTHER" id="PTHR43300:SF7">
    <property type="entry name" value="UDP-N-ACETYLBACILLOSAMINE N-ACETYLTRANSFERASE"/>
    <property type="match status" value="1"/>
</dbReference>
<dbReference type="Gene3D" id="2.160.10.10">
    <property type="entry name" value="Hexapeptide repeat proteins"/>
    <property type="match status" value="1"/>
</dbReference>
<keyword evidence="2 7" id="KW-0808">Transferase</keyword>
<dbReference type="Pfam" id="PF17836">
    <property type="entry name" value="PglD_N"/>
    <property type="match status" value="1"/>
</dbReference>
<evidence type="ECO:0000256" key="2">
    <source>
        <dbReference type="ARBA" id="ARBA00022679"/>
    </source>
</evidence>
<keyword evidence="8" id="KW-1185">Reference proteome</keyword>
<feature type="binding site" evidence="5">
    <location>
        <begin position="32"/>
        <end position="33"/>
    </location>
    <ligand>
        <name>substrate</name>
    </ligand>
</feature>
<dbReference type="STRING" id="797277.SAMN05216198_1952"/>
<evidence type="ECO:0000313" key="8">
    <source>
        <dbReference type="Proteomes" id="UP000243426"/>
    </source>
</evidence>
<dbReference type="PROSITE" id="PS00101">
    <property type="entry name" value="HEXAPEP_TRANSFERASES"/>
    <property type="match status" value="1"/>
</dbReference>
<evidence type="ECO:0000313" key="7">
    <source>
        <dbReference type="EMBL" id="SDS43927.1"/>
    </source>
</evidence>
<dbReference type="EMBL" id="LT629748">
    <property type="protein sequence ID" value="SDS43927.1"/>
    <property type="molecule type" value="Genomic_DNA"/>
</dbReference>
<dbReference type="Gene3D" id="3.40.50.20">
    <property type="match status" value="1"/>
</dbReference>
<organism evidence="7 8">
    <name type="scientific">Halopseudomonas litoralis</name>
    <dbReference type="NCBI Taxonomy" id="797277"/>
    <lineage>
        <taxon>Bacteria</taxon>
        <taxon>Pseudomonadati</taxon>
        <taxon>Pseudomonadota</taxon>
        <taxon>Gammaproteobacteria</taxon>
        <taxon>Pseudomonadales</taxon>
        <taxon>Pseudomonadaceae</taxon>
        <taxon>Halopseudomonas</taxon>
    </lineage>
</organism>
<evidence type="ECO:0000256" key="5">
    <source>
        <dbReference type="PIRSR" id="PIRSR620019-2"/>
    </source>
</evidence>
<protein>
    <submittedName>
        <fullName evidence="7">Sugar O-acyltransferase, sialic acid O-acetyltransferase NeuD family</fullName>
    </submittedName>
</protein>
<gene>
    <name evidence="7" type="ORF">SAMN05216198_1952</name>
</gene>
<dbReference type="AlphaFoldDB" id="A0A1H1S7J3"/>
<accession>A0A1H1S7J3</accession>
<proteinExistence type="inferred from homology"/>
<evidence type="ECO:0000259" key="6">
    <source>
        <dbReference type="Pfam" id="PF17836"/>
    </source>
</evidence>
<dbReference type="RefSeq" id="WP_090273123.1">
    <property type="nucleotide sequence ID" value="NZ_LT629748.1"/>
</dbReference>
<dbReference type="InterPro" id="IPR041561">
    <property type="entry name" value="PglD_N"/>
</dbReference>
<dbReference type="PANTHER" id="PTHR43300">
    <property type="entry name" value="ACETYLTRANSFERASE"/>
    <property type="match status" value="1"/>
</dbReference>
<feature type="active site" description="Proton acceptor" evidence="4">
    <location>
        <position position="135"/>
    </location>
</feature>